<dbReference type="Proteomes" id="UP001235840">
    <property type="component" value="Unassembled WGS sequence"/>
</dbReference>
<organism evidence="8 9">
    <name type="scientific">Caldalkalibacillus horti</name>
    <dbReference type="NCBI Taxonomy" id="77523"/>
    <lineage>
        <taxon>Bacteria</taxon>
        <taxon>Bacillati</taxon>
        <taxon>Bacillota</taxon>
        <taxon>Bacilli</taxon>
        <taxon>Bacillales</taxon>
        <taxon>Bacillaceae</taxon>
        <taxon>Caldalkalibacillus</taxon>
    </lineage>
</organism>
<dbReference type="InterPro" id="IPR002491">
    <property type="entry name" value="ABC_transptr_periplasmic_BD"/>
</dbReference>
<evidence type="ECO:0000256" key="3">
    <source>
        <dbReference type="ARBA" id="ARBA00022448"/>
    </source>
</evidence>
<keyword evidence="3" id="KW-0813">Transport</keyword>
<dbReference type="Gene3D" id="3.40.50.1980">
    <property type="entry name" value="Nitrogenase molybdenum iron protein domain"/>
    <property type="match status" value="2"/>
</dbReference>
<feature type="coiled-coil region" evidence="5">
    <location>
        <begin position="159"/>
        <end position="193"/>
    </location>
</feature>
<evidence type="ECO:0000256" key="1">
    <source>
        <dbReference type="ARBA" id="ARBA00004193"/>
    </source>
</evidence>
<comment type="caution">
    <text evidence="8">The sequence shown here is derived from an EMBL/GenBank/DDBJ whole genome shotgun (WGS) entry which is preliminary data.</text>
</comment>
<evidence type="ECO:0000256" key="6">
    <source>
        <dbReference type="SAM" id="MobiDB-lite"/>
    </source>
</evidence>
<dbReference type="PANTHER" id="PTHR30532">
    <property type="entry name" value="IRON III DICITRATE-BINDING PERIPLASMIC PROTEIN"/>
    <property type="match status" value="1"/>
</dbReference>
<keyword evidence="4" id="KW-0732">Signal</keyword>
<dbReference type="PROSITE" id="PS50983">
    <property type="entry name" value="FE_B12_PBP"/>
    <property type="match status" value="1"/>
</dbReference>
<feature type="domain" description="Fe/B12 periplasmic-binding" evidence="7">
    <location>
        <begin position="52"/>
        <end position="314"/>
    </location>
</feature>
<gene>
    <name evidence="8" type="ORF">J2S11_001522</name>
</gene>
<comment type="subcellular location">
    <subcellularLocation>
        <location evidence="1">Cell membrane</location>
        <topology evidence="1">Lipid-anchor</topology>
    </subcellularLocation>
</comment>
<feature type="compositionally biased region" description="Polar residues" evidence="6">
    <location>
        <begin position="1"/>
        <end position="10"/>
    </location>
</feature>
<evidence type="ECO:0000313" key="8">
    <source>
        <dbReference type="EMBL" id="MDQ0165621.1"/>
    </source>
</evidence>
<evidence type="ECO:0000256" key="4">
    <source>
        <dbReference type="ARBA" id="ARBA00022729"/>
    </source>
</evidence>
<proteinExistence type="inferred from homology"/>
<name>A0ABT9VXA5_9BACI</name>
<reference evidence="8 9" key="1">
    <citation type="submission" date="2023-07" db="EMBL/GenBank/DDBJ databases">
        <title>Genomic Encyclopedia of Type Strains, Phase IV (KMG-IV): sequencing the most valuable type-strain genomes for metagenomic binning, comparative biology and taxonomic classification.</title>
        <authorList>
            <person name="Goeker M."/>
        </authorList>
    </citation>
    <scope>NUCLEOTIDE SEQUENCE [LARGE SCALE GENOMIC DNA]</scope>
    <source>
        <strain evidence="8 9">DSM 12751</strain>
    </source>
</reference>
<protein>
    <submittedName>
        <fullName evidence="8">Iron complex transport system substrate-binding protein</fullName>
    </submittedName>
</protein>
<evidence type="ECO:0000256" key="2">
    <source>
        <dbReference type="ARBA" id="ARBA00008814"/>
    </source>
</evidence>
<keyword evidence="9" id="KW-1185">Reference proteome</keyword>
<keyword evidence="5" id="KW-0175">Coiled coil</keyword>
<dbReference type="PANTHER" id="PTHR30532:SF21">
    <property type="entry name" value="SIDEROPHORE-BINDING LIPOPROTEIN YFIY-RELATED"/>
    <property type="match status" value="1"/>
</dbReference>
<evidence type="ECO:0000313" key="9">
    <source>
        <dbReference type="Proteomes" id="UP001235840"/>
    </source>
</evidence>
<evidence type="ECO:0000256" key="5">
    <source>
        <dbReference type="SAM" id="Coils"/>
    </source>
</evidence>
<dbReference type="InterPro" id="IPR051313">
    <property type="entry name" value="Bact_iron-sidero_bind"/>
</dbReference>
<dbReference type="EMBL" id="JAUSTY010000005">
    <property type="protein sequence ID" value="MDQ0165621.1"/>
    <property type="molecule type" value="Genomic_DNA"/>
</dbReference>
<dbReference type="Pfam" id="PF01497">
    <property type="entry name" value="Peripla_BP_2"/>
    <property type="match status" value="1"/>
</dbReference>
<dbReference type="CDD" id="cd01146">
    <property type="entry name" value="FhuD"/>
    <property type="match status" value="1"/>
</dbReference>
<evidence type="ECO:0000259" key="7">
    <source>
        <dbReference type="PROSITE" id="PS50983"/>
    </source>
</evidence>
<accession>A0ABT9VXA5</accession>
<sequence length="314" mass="35561">MIRSMSNRAGSTGMPPEGAEGTEEAERTEGTVNERTVSHLFGETVVIGEPERIAVLHPWIADYLLSLGIVPSAAVSAGPNNDQFSWYLDDHMQGTMNLGWQIPEANLELILESDPDLIIASQNQETVYDQLTQIAPTVSIAPVVDEDGIRRMRDTFQTLARMLDKEQEAEALIEKYNNQVVELEQQVSQVIGDESVMFLRLMEKELRYYGPSLFEVLYEDLGMTPPSHFPDTSSSFEVLSIEMLPEVNPDHIFLLVEHEEAHSSIQELSIWKQLNAVQNNQVYRVDYDLWFQGFGPIANELTLQDIYEKLIENN</sequence>
<feature type="region of interest" description="Disordered" evidence="6">
    <location>
        <begin position="1"/>
        <end position="35"/>
    </location>
</feature>
<comment type="similarity">
    <text evidence="2">Belongs to the bacterial solute-binding protein 8 family.</text>
</comment>
<dbReference type="SUPFAM" id="SSF53807">
    <property type="entry name" value="Helical backbone' metal receptor"/>
    <property type="match status" value="1"/>
</dbReference>